<accession>A0A366HS12</accession>
<proteinExistence type="predicted"/>
<reference evidence="1 2" key="1">
    <citation type="submission" date="2018-06" db="EMBL/GenBank/DDBJ databases">
        <title>Genomic Encyclopedia of Type Strains, Phase IV (KMG-IV): sequencing the most valuable type-strain genomes for metagenomic binning, comparative biology and taxonomic classification.</title>
        <authorList>
            <person name="Goeker M."/>
        </authorList>
    </citation>
    <scope>NUCLEOTIDE SEQUENCE [LARGE SCALE GENOMIC DNA]</scope>
    <source>
        <strain evidence="1 2">DSM 25532</strain>
    </source>
</reference>
<dbReference type="RefSeq" id="WP_113957262.1">
    <property type="nucleotide sequence ID" value="NZ_QNRR01000002.1"/>
</dbReference>
<dbReference type="OrthoDB" id="260328at2"/>
<dbReference type="Proteomes" id="UP000253426">
    <property type="component" value="Unassembled WGS sequence"/>
</dbReference>
<comment type="caution">
    <text evidence="1">The sequence shown here is derived from an EMBL/GenBank/DDBJ whole genome shotgun (WGS) entry which is preliminary data.</text>
</comment>
<protein>
    <submittedName>
        <fullName evidence="1">Uncharacterized protein</fullName>
    </submittedName>
</protein>
<dbReference type="AlphaFoldDB" id="A0A366HS12"/>
<organism evidence="1 2">
    <name type="scientific">Roseimicrobium gellanilyticum</name>
    <dbReference type="NCBI Taxonomy" id="748857"/>
    <lineage>
        <taxon>Bacteria</taxon>
        <taxon>Pseudomonadati</taxon>
        <taxon>Verrucomicrobiota</taxon>
        <taxon>Verrucomicrobiia</taxon>
        <taxon>Verrucomicrobiales</taxon>
        <taxon>Verrucomicrobiaceae</taxon>
        <taxon>Roseimicrobium</taxon>
    </lineage>
</organism>
<gene>
    <name evidence="1" type="ORF">DES53_10265</name>
</gene>
<keyword evidence="2" id="KW-1185">Reference proteome</keyword>
<name>A0A366HS12_9BACT</name>
<sequence>MRKFFTLLWLLFPVGVLYYHFNEGPNQIAREKARLHVAQIRAMEKAEEPDWEKIMEEYDKLTKELPTDIEIVVRHQIRLSKAKAKLEMLDVVGSITDLTDLLQETAKVHGDDATVTRATREMLGKAHYYATYLLKTNGAAEEEWRPYAERTRQIFRYLAEHQEPGALTQYEQRVEAEFEKTLQKTVR</sequence>
<evidence type="ECO:0000313" key="2">
    <source>
        <dbReference type="Proteomes" id="UP000253426"/>
    </source>
</evidence>
<dbReference type="EMBL" id="QNRR01000002">
    <property type="protein sequence ID" value="RBP45683.1"/>
    <property type="molecule type" value="Genomic_DNA"/>
</dbReference>
<evidence type="ECO:0000313" key="1">
    <source>
        <dbReference type="EMBL" id="RBP45683.1"/>
    </source>
</evidence>